<accession>A0ACB7RT51</accession>
<keyword evidence="2" id="KW-1185">Reference proteome</keyword>
<evidence type="ECO:0000313" key="1">
    <source>
        <dbReference type="EMBL" id="KAH6925575.1"/>
    </source>
</evidence>
<protein>
    <submittedName>
        <fullName evidence="1">Uncharacterized protein</fullName>
    </submittedName>
</protein>
<dbReference type="EMBL" id="CM023487">
    <property type="protein sequence ID" value="KAH6925575.1"/>
    <property type="molecule type" value="Genomic_DNA"/>
</dbReference>
<dbReference type="Proteomes" id="UP000821845">
    <property type="component" value="Chromosome 7"/>
</dbReference>
<comment type="caution">
    <text evidence="1">The sequence shown here is derived from an EMBL/GenBank/DDBJ whole genome shotgun (WGS) entry which is preliminary data.</text>
</comment>
<reference evidence="1" key="1">
    <citation type="submission" date="2020-05" db="EMBL/GenBank/DDBJ databases">
        <title>Large-scale comparative analyses of tick genomes elucidate their genetic diversity and vector capacities.</title>
        <authorList>
            <person name="Jia N."/>
            <person name="Wang J."/>
            <person name="Shi W."/>
            <person name="Du L."/>
            <person name="Sun Y."/>
            <person name="Zhan W."/>
            <person name="Jiang J."/>
            <person name="Wang Q."/>
            <person name="Zhang B."/>
            <person name="Ji P."/>
            <person name="Sakyi L.B."/>
            <person name="Cui X."/>
            <person name="Yuan T."/>
            <person name="Jiang B."/>
            <person name="Yang W."/>
            <person name="Lam T.T.-Y."/>
            <person name="Chang Q."/>
            <person name="Ding S."/>
            <person name="Wang X."/>
            <person name="Zhu J."/>
            <person name="Ruan X."/>
            <person name="Zhao L."/>
            <person name="Wei J."/>
            <person name="Que T."/>
            <person name="Du C."/>
            <person name="Cheng J."/>
            <person name="Dai P."/>
            <person name="Han X."/>
            <person name="Huang E."/>
            <person name="Gao Y."/>
            <person name="Liu J."/>
            <person name="Shao H."/>
            <person name="Ye R."/>
            <person name="Li L."/>
            <person name="Wei W."/>
            <person name="Wang X."/>
            <person name="Wang C."/>
            <person name="Yang T."/>
            <person name="Huo Q."/>
            <person name="Li W."/>
            <person name="Guo W."/>
            <person name="Chen H."/>
            <person name="Zhou L."/>
            <person name="Ni X."/>
            <person name="Tian J."/>
            <person name="Zhou Y."/>
            <person name="Sheng Y."/>
            <person name="Liu T."/>
            <person name="Pan Y."/>
            <person name="Xia L."/>
            <person name="Li J."/>
            <person name="Zhao F."/>
            <person name="Cao W."/>
        </authorList>
    </citation>
    <scope>NUCLEOTIDE SEQUENCE</scope>
    <source>
        <strain evidence="1">Hyas-2018</strain>
    </source>
</reference>
<sequence length="258" mass="28649">MCKVNDSLLDMEYGHKNVDVIRHAEIHQDFDILLARDGLHPNYTGVAVAEILNIASGMNLRRCHQGHTLTKRPCEERTQYSGVNFKAPRKPKVKKTSRGQVARDRNKTRTKRKRRQGTAYGASRELAHGSQQAGEAVFRSGRRAPVVVPEAGVVPGRACQFRLRSPVPGSRTRPSKRLLPGCSFPRQVRERGLPVLWTWGETGPGPRELRQVVGCDVSLNGAAHDSTSVCRRPVYSVTTNRATITLTCPDQRVMPGGR</sequence>
<organism evidence="1 2">
    <name type="scientific">Hyalomma asiaticum</name>
    <name type="common">Tick</name>
    <dbReference type="NCBI Taxonomy" id="266040"/>
    <lineage>
        <taxon>Eukaryota</taxon>
        <taxon>Metazoa</taxon>
        <taxon>Ecdysozoa</taxon>
        <taxon>Arthropoda</taxon>
        <taxon>Chelicerata</taxon>
        <taxon>Arachnida</taxon>
        <taxon>Acari</taxon>
        <taxon>Parasitiformes</taxon>
        <taxon>Ixodida</taxon>
        <taxon>Ixodoidea</taxon>
        <taxon>Ixodidae</taxon>
        <taxon>Hyalomminae</taxon>
        <taxon>Hyalomma</taxon>
    </lineage>
</organism>
<gene>
    <name evidence="1" type="ORF">HPB50_007438</name>
</gene>
<proteinExistence type="predicted"/>
<evidence type="ECO:0000313" key="2">
    <source>
        <dbReference type="Proteomes" id="UP000821845"/>
    </source>
</evidence>
<name>A0ACB7RT51_HYAAI</name>